<dbReference type="Proteomes" id="UP000813462">
    <property type="component" value="Unassembled WGS sequence"/>
</dbReference>
<protein>
    <submittedName>
        <fullName evidence="1">Uncharacterized protein</fullName>
    </submittedName>
</protein>
<reference evidence="1" key="1">
    <citation type="journal article" date="2021" name="Front. Plant Sci.">
        <title>Chromosome-Scale Genome Assembly for Chinese Sour Jujube and Insights Into Its Genome Evolution and Domestication Signature.</title>
        <authorList>
            <person name="Shen L.-Y."/>
            <person name="Luo H."/>
            <person name="Wang X.-L."/>
            <person name="Wang X.-M."/>
            <person name="Qiu X.-J."/>
            <person name="Liu H."/>
            <person name="Zhou S.-S."/>
            <person name="Jia K.-H."/>
            <person name="Nie S."/>
            <person name="Bao Y.-T."/>
            <person name="Zhang R.-G."/>
            <person name="Yun Q.-Z."/>
            <person name="Chai Y.-H."/>
            <person name="Lu J.-Y."/>
            <person name="Li Y."/>
            <person name="Zhao S.-W."/>
            <person name="Mao J.-F."/>
            <person name="Jia S.-G."/>
            <person name="Mao Y.-M."/>
        </authorList>
    </citation>
    <scope>NUCLEOTIDE SEQUENCE</scope>
    <source>
        <strain evidence="1">AT0</strain>
        <tissue evidence="1">Leaf</tissue>
    </source>
</reference>
<evidence type="ECO:0000313" key="2">
    <source>
        <dbReference type="Proteomes" id="UP000813462"/>
    </source>
</evidence>
<accession>A0A978UD94</accession>
<gene>
    <name evidence="1" type="ORF">FEM48_Zijuj12G0122200</name>
</gene>
<dbReference type="SUPFAM" id="SSF56112">
    <property type="entry name" value="Protein kinase-like (PK-like)"/>
    <property type="match status" value="1"/>
</dbReference>
<comment type="caution">
    <text evidence="1">The sequence shown here is derived from an EMBL/GenBank/DDBJ whole genome shotgun (WGS) entry which is preliminary data.</text>
</comment>
<proteinExistence type="predicted"/>
<name>A0A978UD94_ZIZJJ</name>
<organism evidence="1 2">
    <name type="scientific">Ziziphus jujuba var. spinosa</name>
    <dbReference type="NCBI Taxonomy" id="714518"/>
    <lineage>
        <taxon>Eukaryota</taxon>
        <taxon>Viridiplantae</taxon>
        <taxon>Streptophyta</taxon>
        <taxon>Embryophyta</taxon>
        <taxon>Tracheophyta</taxon>
        <taxon>Spermatophyta</taxon>
        <taxon>Magnoliopsida</taxon>
        <taxon>eudicotyledons</taxon>
        <taxon>Gunneridae</taxon>
        <taxon>Pentapetalae</taxon>
        <taxon>rosids</taxon>
        <taxon>fabids</taxon>
        <taxon>Rosales</taxon>
        <taxon>Rhamnaceae</taxon>
        <taxon>Paliureae</taxon>
        <taxon>Ziziphus</taxon>
    </lineage>
</organism>
<dbReference type="AlphaFoldDB" id="A0A978UD94"/>
<dbReference type="EMBL" id="JAEACU010000012">
    <property type="protein sequence ID" value="KAH7512737.1"/>
    <property type="molecule type" value="Genomic_DNA"/>
</dbReference>
<evidence type="ECO:0000313" key="1">
    <source>
        <dbReference type="EMBL" id="KAH7512737.1"/>
    </source>
</evidence>
<dbReference type="InterPro" id="IPR011009">
    <property type="entry name" value="Kinase-like_dom_sf"/>
</dbReference>
<sequence length="130" mass="14656">MKCTVLTIRSFKPDSAPDLRCAVRMVLELLLHGCCIEGNHLLLVYEFMENNSFTGALLGNEENLNQPDRLTRKKMYLGVAKECEMSWLSLKSSYIVATKIRNLGIYIPVEKSIACLNVFPWAFASLGILI</sequence>